<evidence type="ECO:0000313" key="2">
    <source>
        <dbReference type="EMBL" id="AJY48069.1"/>
    </source>
</evidence>
<dbReference type="PATRIC" id="fig|1486262.3.peg.1905"/>
<dbReference type="KEGG" id="mey:TM49_09210"/>
<dbReference type="STRING" id="1486262.TM49_09210"/>
<reference evidence="2 3" key="1">
    <citation type="journal article" date="2015" name="Genome Announc.">
        <title>Complete genome sequence of Martelella endophytica YC6887, which has antifungal activity associated with a halophyte.</title>
        <authorList>
            <person name="Khan A."/>
            <person name="Khan H."/>
            <person name="Chung E.J."/>
            <person name="Hossain M.T."/>
            <person name="Chung Y.R."/>
        </authorList>
    </citation>
    <scope>NUCLEOTIDE SEQUENCE [LARGE SCALE GENOMIC DNA]</scope>
    <source>
        <strain evidence="2">YC6887</strain>
    </source>
</reference>
<keyword evidence="3" id="KW-1185">Reference proteome</keyword>
<organism evidence="2 3">
    <name type="scientific">Martelella endophytica</name>
    <dbReference type="NCBI Taxonomy" id="1486262"/>
    <lineage>
        <taxon>Bacteria</taxon>
        <taxon>Pseudomonadati</taxon>
        <taxon>Pseudomonadota</taxon>
        <taxon>Alphaproteobacteria</taxon>
        <taxon>Hyphomicrobiales</taxon>
        <taxon>Aurantimonadaceae</taxon>
        <taxon>Martelella</taxon>
    </lineage>
</organism>
<protein>
    <recommendedName>
        <fullName evidence="4">DUF3828 domain-containing protein</fullName>
    </recommendedName>
</protein>
<proteinExistence type="predicted"/>
<evidence type="ECO:0000313" key="3">
    <source>
        <dbReference type="Proteomes" id="UP000032611"/>
    </source>
</evidence>
<evidence type="ECO:0008006" key="4">
    <source>
        <dbReference type="Google" id="ProtNLM"/>
    </source>
</evidence>
<evidence type="ECO:0000256" key="1">
    <source>
        <dbReference type="SAM" id="SignalP"/>
    </source>
</evidence>
<dbReference type="AlphaFoldDB" id="A0A0D5LUY5"/>
<sequence length="175" mass="18758">MPAKAAFAATLACLLATSVAAAPEDPVREVMSVTVSNWAGDAPFQDLFSQERLDRLFSDDFKAAYARAMTTPDAEEMGTPFDYDVVVNAQDGCPLRDVTIAPAVSEGDATVVDVRFRFLTCSGEPPANQAWSETQFVIVDEAGKDRIDDIIATNPEGMTLSARDQLDAVTDTSAD</sequence>
<feature type="chain" id="PRO_5002295438" description="DUF3828 domain-containing protein" evidence="1">
    <location>
        <begin position="22"/>
        <end position="175"/>
    </location>
</feature>
<dbReference type="Proteomes" id="UP000032611">
    <property type="component" value="Chromosome"/>
</dbReference>
<feature type="signal peptide" evidence="1">
    <location>
        <begin position="1"/>
        <end position="21"/>
    </location>
</feature>
<dbReference type="HOGENOM" id="CLU_1531332_0_0_5"/>
<name>A0A0D5LUY5_MAREN</name>
<accession>A0A0D5LUY5</accession>
<dbReference type="EMBL" id="CP010803">
    <property type="protein sequence ID" value="AJY48069.1"/>
    <property type="molecule type" value="Genomic_DNA"/>
</dbReference>
<gene>
    <name evidence="2" type="ORF">TM49_09210</name>
</gene>
<keyword evidence="1" id="KW-0732">Signal</keyword>